<name>A0A1A9KD54_9PSED</name>
<evidence type="ECO:0000256" key="1">
    <source>
        <dbReference type="SAM" id="Phobius"/>
    </source>
</evidence>
<organism evidence="2 3">
    <name type="scientific">Pseudomonas citronellolis</name>
    <dbReference type="NCBI Taxonomy" id="53408"/>
    <lineage>
        <taxon>Bacteria</taxon>
        <taxon>Pseudomonadati</taxon>
        <taxon>Pseudomonadota</taxon>
        <taxon>Gammaproteobacteria</taxon>
        <taxon>Pseudomonadales</taxon>
        <taxon>Pseudomonadaceae</taxon>
        <taxon>Pseudomonas</taxon>
    </lineage>
</organism>
<dbReference type="AlphaFoldDB" id="A0A1A9KD54"/>
<proteinExistence type="predicted"/>
<sequence length="129" mass="14294">MVVAMIAMRMVQMSIHQIVHVIAVGHSLVTTARTVDMPCRMAATLMLGRTALRILVVHLQEVLIDMVGMDMVQMAIVQVVDMAIMLDGGMTTAGLVLVVMMRMLLASAHGFLPTRLQQKQNSFWKKCSR</sequence>
<accession>A0A1A9KD54</accession>
<feature type="transmembrane region" description="Helical" evidence="1">
    <location>
        <begin position="92"/>
        <end position="112"/>
    </location>
</feature>
<evidence type="ECO:0000313" key="2">
    <source>
        <dbReference type="EMBL" id="ANI15716.1"/>
    </source>
</evidence>
<evidence type="ECO:0000313" key="3">
    <source>
        <dbReference type="Proteomes" id="UP000077748"/>
    </source>
</evidence>
<protein>
    <submittedName>
        <fullName evidence="2">Uncharacterized protein</fullName>
    </submittedName>
</protein>
<keyword evidence="1" id="KW-0812">Transmembrane</keyword>
<keyword evidence="1" id="KW-0472">Membrane</keyword>
<dbReference type="EMBL" id="CP015878">
    <property type="protein sequence ID" value="ANI15716.1"/>
    <property type="molecule type" value="Genomic_DNA"/>
</dbReference>
<keyword evidence="1" id="KW-1133">Transmembrane helix</keyword>
<dbReference type="Proteomes" id="UP000077748">
    <property type="component" value="Chromosome"/>
</dbReference>
<reference evidence="2 3" key="1">
    <citation type="submission" date="2016-05" db="EMBL/GenBank/DDBJ databases">
        <title>Genome Sequence of Pseudomonas citronellolis Strain SJTE-3, an Estrogens and Persistent Organic Pollutants degradation strain.</title>
        <authorList>
            <person name="Liang R."/>
        </authorList>
    </citation>
    <scope>NUCLEOTIDE SEQUENCE [LARGE SCALE GENOMIC DNA]</scope>
    <source>
        <strain evidence="2 3">SJTE-3</strain>
    </source>
</reference>
<gene>
    <name evidence="2" type="ORF">A9C11_17800</name>
</gene>